<sequence length="133" mass="14050">MNRRLSISTPEDQTIPEAPALPKLPSGCSWQDDGSVRMLLKKALTKETSSPAGKHSEDISELVFRDLTAGDIIDSSGLLTGGKRTLFLMCASSGQSGPAGEMLLRSMAGSDYIKATRIIDVFTSDGPMTGTSA</sequence>
<keyword evidence="3" id="KW-1185">Reference proteome</keyword>
<name>A0ABQ0IW83_GLUTH</name>
<dbReference type="RefSeq" id="WP_007283045.1">
    <property type="nucleotide sequence ID" value="NZ_BASM01000016.1"/>
</dbReference>
<evidence type="ECO:0000256" key="1">
    <source>
        <dbReference type="SAM" id="MobiDB-lite"/>
    </source>
</evidence>
<evidence type="ECO:0000313" key="3">
    <source>
        <dbReference type="Proteomes" id="UP000018209"/>
    </source>
</evidence>
<feature type="compositionally biased region" description="Polar residues" evidence="1">
    <location>
        <begin position="1"/>
        <end position="12"/>
    </location>
</feature>
<reference evidence="2 3" key="1">
    <citation type="submission" date="2013-08" db="EMBL/GenBank/DDBJ databases">
        <title>Gluconobacter thailandicus NBRC 3257 whole genome sequence.</title>
        <authorList>
            <person name="Matsutani M."/>
            <person name="Yakushi T."/>
            <person name="Matsushita K."/>
        </authorList>
    </citation>
    <scope>NUCLEOTIDE SEQUENCE [LARGE SCALE GENOMIC DNA]</scope>
    <source>
        <strain evidence="2 3">NBRC 3257</strain>
    </source>
</reference>
<dbReference type="EMBL" id="BASM01000016">
    <property type="protein sequence ID" value="GAD26464.1"/>
    <property type="molecule type" value="Genomic_DNA"/>
</dbReference>
<accession>A0ABQ0IW83</accession>
<protein>
    <submittedName>
        <fullName evidence="2">Uncharacterized protein</fullName>
    </submittedName>
</protein>
<dbReference type="Proteomes" id="UP000018209">
    <property type="component" value="Unassembled WGS sequence"/>
</dbReference>
<proteinExistence type="predicted"/>
<comment type="caution">
    <text evidence="2">The sequence shown here is derived from an EMBL/GenBank/DDBJ whole genome shotgun (WGS) entry which is preliminary data.</text>
</comment>
<feature type="region of interest" description="Disordered" evidence="1">
    <location>
        <begin position="1"/>
        <end position="27"/>
    </location>
</feature>
<evidence type="ECO:0000313" key="2">
    <source>
        <dbReference type="EMBL" id="GAD26464.1"/>
    </source>
</evidence>
<gene>
    <name evidence="2" type="ORF">NBRC3257_1463</name>
</gene>
<organism evidence="2 3">
    <name type="scientific">Gluconobacter thailandicus NBRC 3257</name>
    <dbReference type="NCBI Taxonomy" id="1381097"/>
    <lineage>
        <taxon>Bacteria</taxon>
        <taxon>Pseudomonadati</taxon>
        <taxon>Pseudomonadota</taxon>
        <taxon>Alphaproteobacteria</taxon>
        <taxon>Acetobacterales</taxon>
        <taxon>Acetobacteraceae</taxon>
        <taxon>Gluconobacter</taxon>
    </lineage>
</organism>